<dbReference type="EC" id="3.4.24.-" evidence="6"/>
<dbReference type="AlphaFoldDB" id="A0A6P9A550"/>
<dbReference type="InParanoid" id="A0A6P9A550"/>
<dbReference type="Proteomes" id="UP000515158">
    <property type="component" value="Unplaced"/>
</dbReference>
<dbReference type="GeneID" id="117652093"/>
<dbReference type="Pfam" id="PF09768">
    <property type="entry name" value="Peptidase_M76"/>
    <property type="match status" value="1"/>
</dbReference>
<dbReference type="RefSeq" id="XP_034252655.1">
    <property type="nucleotide sequence ID" value="XM_034396764.1"/>
</dbReference>
<reference evidence="8" key="1">
    <citation type="submission" date="2025-08" db="UniProtKB">
        <authorList>
            <consortium name="RefSeq"/>
        </authorList>
    </citation>
    <scope>IDENTIFICATION</scope>
    <source>
        <tissue evidence="8">Total insect</tissue>
    </source>
</reference>
<dbReference type="GO" id="GO:0004222">
    <property type="term" value="F:metalloendopeptidase activity"/>
    <property type="evidence" value="ECO:0007669"/>
    <property type="project" value="InterPro"/>
</dbReference>
<name>A0A6P9A550_THRPL</name>
<dbReference type="FunCoup" id="A0A6P9A550">
    <property type="interactions" value="1185"/>
</dbReference>
<dbReference type="OrthoDB" id="285308at2759"/>
<keyword evidence="3 6" id="KW-0479">Metal-binding</keyword>
<dbReference type="GO" id="GO:0034982">
    <property type="term" value="P:mitochondrial protein processing"/>
    <property type="evidence" value="ECO:0007669"/>
    <property type="project" value="TreeGrafter"/>
</dbReference>
<evidence type="ECO:0000256" key="1">
    <source>
        <dbReference type="ARBA" id="ARBA00009915"/>
    </source>
</evidence>
<dbReference type="GO" id="GO:0033615">
    <property type="term" value="P:mitochondrial proton-transporting ATP synthase complex assembly"/>
    <property type="evidence" value="ECO:0007669"/>
    <property type="project" value="TreeGrafter"/>
</dbReference>
<keyword evidence="2 6" id="KW-0645">Protease</keyword>
<evidence type="ECO:0000256" key="2">
    <source>
        <dbReference type="ARBA" id="ARBA00022670"/>
    </source>
</evidence>
<evidence type="ECO:0000313" key="8">
    <source>
        <dbReference type="RefSeq" id="XP_034252655.1"/>
    </source>
</evidence>
<sequence>MEIWTRLKAWVPTVLAAQPDTNAVADLHQNQPQGDAAVEVNGDGEVKETEKRKVDLSIRPENFTDILVDREGSYEYFPERKERYKAPVWKRFTMTGGLEGFTRASCEKKLYKLMKEEPLIKLLIGALETSGCPINIRRNFSCEVCYTGVCGGYDTETQQIVMCMNNVKDEGRMATILAHELIHMFDHCVNETNFKSAEHLACTEIRAINLTSCSLIDSFFGGYVSTMDLISKGYGKKHAICVKDRALNSVLAASSNLSEEDARRVIDKVFPHCYNDLEPIGRRLRHKTTDNERAYKDGKHYGYV</sequence>
<dbReference type="InterPro" id="IPR019165">
    <property type="entry name" value="Peptidase_M76_ATP23"/>
</dbReference>
<keyword evidence="7" id="KW-1185">Reference proteome</keyword>
<protein>
    <recommendedName>
        <fullName evidence="6">Mitochondrial inner membrane protease ATP23</fullName>
        <ecNumber evidence="6">3.4.24.-</ecNumber>
    </recommendedName>
</protein>
<proteinExistence type="inferred from homology"/>
<dbReference type="PANTHER" id="PTHR21711">
    <property type="entry name" value="MITOCHONDRIAL INNER MEMBRANE PROTEASE"/>
    <property type="match status" value="1"/>
</dbReference>
<gene>
    <name evidence="8" type="primary">LOC117652093</name>
</gene>
<evidence type="ECO:0000256" key="4">
    <source>
        <dbReference type="ARBA" id="ARBA00022801"/>
    </source>
</evidence>
<keyword evidence="5 6" id="KW-0482">Metalloprotease</keyword>
<evidence type="ECO:0000256" key="5">
    <source>
        <dbReference type="ARBA" id="ARBA00023049"/>
    </source>
</evidence>
<organism evidence="8">
    <name type="scientific">Thrips palmi</name>
    <name type="common">Melon thrips</name>
    <dbReference type="NCBI Taxonomy" id="161013"/>
    <lineage>
        <taxon>Eukaryota</taxon>
        <taxon>Metazoa</taxon>
        <taxon>Ecdysozoa</taxon>
        <taxon>Arthropoda</taxon>
        <taxon>Hexapoda</taxon>
        <taxon>Insecta</taxon>
        <taxon>Pterygota</taxon>
        <taxon>Neoptera</taxon>
        <taxon>Paraneoptera</taxon>
        <taxon>Thysanoptera</taxon>
        <taxon>Terebrantia</taxon>
        <taxon>Thripoidea</taxon>
        <taxon>Thripidae</taxon>
        <taxon>Thrips</taxon>
    </lineage>
</organism>
<evidence type="ECO:0000313" key="7">
    <source>
        <dbReference type="Proteomes" id="UP000515158"/>
    </source>
</evidence>
<dbReference type="KEGG" id="tpal:117652093"/>
<evidence type="ECO:0000256" key="6">
    <source>
        <dbReference type="RuleBase" id="RU364057"/>
    </source>
</evidence>
<evidence type="ECO:0000256" key="3">
    <source>
        <dbReference type="ARBA" id="ARBA00022723"/>
    </source>
</evidence>
<dbReference type="GO" id="GO:0046872">
    <property type="term" value="F:metal ion binding"/>
    <property type="evidence" value="ECO:0007669"/>
    <property type="project" value="UniProtKB-KW"/>
</dbReference>
<accession>A0A6P9A550</accession>
<dbReference type="GO" id="GO:0005739">
    <property type="term" value="C:mitochondrion"/>
    <property type="evidence" value="ECO:0007669"/>
    <property type="project" value="GOC"/>
</dbReference>
<dbReference type="PANTHER" id="PTHR21711:SF0">
    <property type="entry name" value="MITOCHONDRIAL INNER MEMBRANE PROTEASE ATP23 HOMOLOG"/>
    <property type="match status" value="1"/>
</dbReference>
<comment type="similarity">
    <text evidence="1 6">Belongs to the peptidase M76 family.</text>
</comment>
<keyword evidence="4 6" id="KW-0378">Hydrolase</keyword>